<feature type="compositionally biased region" description="Polar residues" evidence="1">
    <location>
        <begin position="158"/>
        <end position="189"/>
    </location>
</feature>
<keyword evidence="4" id="KW-1185">Reference proteome</keyword>
<dbReference type="AlphaFoldDB" id="A0A1X2J301"/>
<dbReference type="Proteomes" id="UP000193560">
    <property type="component" value="Unassembled WGS sequence"/>
</dbReference>
<feature type="compositionally biased region" description="Polar residues" evidence="1">
    <location>
        <begin position="242"/>
        <end position="261"/>
    </location>
</feature>
<feature type="compositionally biased region" description="Low complexity" evidence="1">
    <location>
        <begin position="215"/>
        <end position="240"/>
    </location>
</feature>
<feature type="domain" description="CDT1 Geminin-binding" evidence="2">
    <location>
        <begin position="280"/>
        <end position="355"/>
    </location>
</feature>
<comment type="caution">
    <text evidence="3">The sequence shown here is derived from an EMBL/GenBank/DDBJ whole genome shotgun (WGS) entry which is preliminary data.</text>
</comment>
<gene>
    <name evidence="3" type="ORF">BCR42DRAFT_401789</name>
</gene>
<accession>A0A1X2J301</accession>
<feature type="compositionally biased region" description="Basic and acidic residues" evidence="1">
    <location>
        <begin position="111"/>
        <end position="131"/>
    </location>
</feature>
<dbReference type="OrthoDB" id="2288199at2759"/>
<dbReference type="InterPro" id="IPR014939">
    <property type="entry name" value="CDT1_Gemini-bd-like"/>
</dbReference>
<dbReference type="InterPro" id="IPR036390">
    <property type="entry name" value="WH_DNA-bd_sf"/>
</dbReference>
<feature type="compositionally biased region" description="Basic and acidic residues" evidence="1">
    <location>
        <begin position="262"/>
        <end position="275"/>
    </location>
</feature>
<proteinExistence type="predicted"/>
<feature type="region of interest" description="Disordered" evidence="1">
    <location>
        <begin position="214"/>
        <end position="275"/>
    </location>
</feature>
<feature type="compositionally biased region" description="Low complexity" evidence="1">
    <location>
        <begin position="141"/>
        <end position="157"/>
    </location>
</feature>
<evidence type="ECO:0000256" key="1">
    <source>
        <dbReference type="SAM" id="MobiDB-lite"/>
    </source>
</evidence>
<name>A0A1X2J301_9FUNG</name>
<organism evidence="3 4">
    <name type="scientific">Absidia repens</name>
    <dbReference type="NCBI Taxonomy" id="90262"/>
    <lineage>
        <taxon>Eukaryota</taxon>
        <taxon>Fungi</taxon>
        <taxon>Fungi incertae sedis</taxon>
        <taxon>Mucoromycota</taxon>
        <taxon>Mucoromycotina</taxon>
        <taxon>Mucoromycetes</taxon>
        <taxon>Mucorales</taxon>
        <taxon>Cunninghamellaceae</taxon>
        <taxon>Absidia</taxon>
    </lineage>
</organism>
<sequence length="467" mass="52179">MSSPAQQTRLSLRLRKRNQERCEDALPVSKKQAKIISEDTQLRQESSAFGAPILEEERKITKRSIKNQTPTADEAPKKKQNTRQATIKDLLKSSPPPTTTPSTNSSTAEIDSTKPKSIATDKTEKAIEERAASLPIESKESNTTALATSTETLTPTTKAVTSPGQETVTSDRSYQSTLHSPSRSPTLVYSPTEEHNSLHEKSLPDVVDNCSLPSPMTTPETTRTAKATTMTMPSQSTPSMFEESSPSKPQVDVTTSPSSSTKVHDKSLSSKERITEEQHTLEKLVSALDITLIFHAARNVAAFFHKIQPMLRNSTSKNITISHLCKILFVAPELYDVETKLLKEFGKELEAHQVSIGHDWTMPLSGKAIQERKDLMTKRSGDYYEEHKETNARIPEKQLPGLEKVVDKKKWLDRAKLPDRVRAVLELQEKRKAAKEEKASQPRIEPKGTAKDRAKALLERIRNKQKK</sequence>
<dbReference type="Pfam" id="PF08839">
    <property type="entry name" value="CDT1"/>
    <property type="match status" value="1"/>
</dbReference>
<protein>
    <recommendedName>
        <fullName evidence="2">CDT1 Geminin-binding domain-containing protein</fullName>
    </recommendedName>
</protein>
<dbReference type="STRING" id="90262.A0A1X2J301"/>
<evidence type="ECO:0000259" key="2">
    <source>
        <dbReference type="Pfam" id="PF08839"/>
    </source>
</evidence>
<reference evidence="3 4" key="1">
    <citation type="submission" date="2016-07" db="EMBL/GenBank/DDBJ databases">
        <title>Pervasive Adenine N6-methylation of Active Genes in Fungi.</title>
        <authorList>
            <consortium name="DOE Joint Genome Institute"/>
            <person name="Mondo S.J."/>
            <person name="Dannebaum R.O."/>
            <person name="Kuo R.C."/>
            <person name="Labutti K."/>
            <person name="Haridas S."/>
            <person name="Kuo A."/>
            <person name="Salamov A."/>
            <person name="Ahrendt S.R."/>
            <person name="Lipzen A."/>
            <person name="Sullivan W."/>
            <person name="Andreopoulos W.B."/>
            <person name="Clum A."/>
            <person name="Lindquist E."/>
            <person name="Daum C."/>
            <person name="Ramamoorthy G.K."/>
            <person name="Gryganskyi A."/>
            <person name="Culley D."/>
            <person name="Magnuson J.K."/>
            <person name="James T.Y."/>
            <person name="O'Malley M.A."/>
            <person name="Stajich J.E."/>
            <person name="Spatafora J.W."/>
            <person name="Visel A."/>
            <person name="Grigoriev I.V."/>
        </authorList>
    </citation>
    <scope>NUCLEOTIDE SEQUENCE [LARGE SCALE GENOMIC DNA]</scope>
    <source>
        <strain evidence="3 4">NRRL 1336</strain>
    </source>
</reference>
<feature type="region of interest" description="Disordered" evidence="1">
    <location>
        <begin position="430"/>
        <end position="453"/>
    </location>
</feature>
<feature type="region of interest" description="Disordered" evidence="1">
    <location>
        <begin position="37"/>
        <end position="200"/>
    </location>
</feature>
<evidence type="ECO:0000313" key="3">
    <source>
        <dbReference type="EMBL" id="ORZ26206.1"/>
    </source>
</evidence>
<dbReference type="SUPFAM" id="SSF46785">
    <property type="entry name" value="Winged helix' DNA-binding domain"/>
    <property type="match status" value="1"/>
</dbReference>
<dbReference type="EMBL" id="MCGE01000001">
    <property type="protein sequence ID" value="ORZ26206.1"/>
    <property type="molecule type" value="Genomic_DNA"/>
</dbReference>
<evidence type="ECO:0000313" key="4">
    <source>
        <dbReference type="Proteomes" id="UP000193560"/>
    </source>
</evidence>